<dbReference type="Proteomes" id="UP000515598">
    <property type="component" value="Chromosome"/>
</dbReference>
<accession>A0AAX1IES0</accession>
<name>A0AAX1IES0_STEMA</name>
<reference evidence="2 3" key="1">
    <citation type="submission" date="2020-08" db="EMBL/GenBank/DDBJ databases">
        <title>Phenotypic and transcriptomic analysis of seven clinical Stenotrophomonas maltophilia isolates identify a small set of shared and commonly regulated genes involved in biofilm lifestyle.</title>
        <authorList>
            <person name="Alio I."/>
            <person name="Gudzuhn M."/>
            <person name="Streit W."/>
        </authorList>
    </citation>
    <scope>NUCLEOTIDE SEQUENCE [LARGE SCALE GENOMIC DNA]</scope>
    <source>
        <strain evidence="2 3">UHH_SKK55</strain>
    </source>
</reference>
<sequence length="122" mass="13440">MNTSDFRSLHAQYDPDNAEPERERSIDPNAFVATLRRIGTGAAADGQPWPERHQLPGRCLQLADADCALAGLRVVAELMLAAERTRQNGAPEEYLGDRVMEGLKMACVALTAQVAERLHVRE</sequence>
<feature type="region of interest" description="Disordered" evidence="1">
    <location>
        <begin position="1"/>
        <end position="26"/>
    </location>
</feature>
<dbReference type="RefSeq" id="WP_154350137.1">
    <property type="nucleotide sequence ID" value="NZ_CP040433.1"/>
</dbReference>
<dbReference type="AlphaFoldDB" id="A0AAX1IES0"/>
<dbReference type="EMBL" id="CP060025">
    <property type="protein sequence ID" value="QNG78811.1"/>
    <property type="molecule type" value="Genomic_DNA"/>
</dbReference>
<evidence type="ECO:0000256" key="1">
    <source>
        <dbReference type="SAM" id="MobiDB-lite"/>
    </source>
</evidence>
<gene>
    <name evidence="2" type="ORF">GPNADHDJ_03031</name>
</gene>
<protein>
    <recommendedName>
        <fullName evidence="4">DUF3077 domain-containing protein</fullName>
    </recommendedName>
</protein>
<organism evidence="2 3">
    <name type="scientific">Stenotrophomonas maltophilia</name>
    <name type="common">Pseudomonas maltophilia</name>
    <name type="synonym">Xanthomonas maltophilia</name>
    <dbReference type="NCBI Taxonomy" id="40324"/>
    <lineage>
        <taxon>Bacteria</taxon>
        <taxon>Pseudomonadati</taxon>
        <taxon>Pseudomonadota</taxon>
        <taxon>Gammaproteobacteria</taxon>
        <taxon>Lysobacterales</taxon>
        <taxon>Lysobacteraceae</taxon>
        <taxon>Stenotrophomonas</taxon>
        <taxon>Stenotrophomonas maltophilia group</taxon>
    </lineage>
</organism>
<evidence type="ECO:0008006" key="4">
    <source>
        <dbReference type="Google" id="ProtNLM"/>
    </source>
</evidence>
<proteinExistence type="predicted"/>
<evidence type="ECO:0000313" key="3">
    <source>
        <dbReference type="Proteomes" id="UP000515598"/>
    </source>
</evidence>
<evidence type="ECO:0000313" key="2">
    <source>
        <dbReference type="EMBL" id="QNG78811.1"/>
    </source>
</evidence>